<comment type="caution">
    <text evidence="1">The sequence shown here is derived from an EMBL/GenBank/DDBJ whole genome shotgun (WGS) entry which is preliminary data.</text>
</comment>
<organism evidence="1 2">
    <name type="scientific">Clavelina lepadiformis</name>
    <name type="common">Light-bulb sea squirt</name>
    <name type="synonym">Ascidia lepadiformis</name>
    <dbReference type="NCBI Taxonomy" id="159417"/>
    <lineage>
        <taxon>Eukaryota</taxon>
        <taxon>Metazoa</taxon>
        <taxon>Chordata</taxon>
        <taxon>Tunicata</taxon>
        <taxon>Ascidiacea</taxon>
        <taxon>Aplousobranchia</taxon>
        <taxon>Clavelinidae</taxon>
        <taxon>Clavelina</taxon>
    </lineage>
</organism>
<name>A0ABP0FE53_CLALP</name>
<keyword evidence="2" id="KW-1185">Reference proteome</keyword>
<dbReference type="PANTHER" id="PTHR35678">
    <property type="entry name" value="PROTEIN STPG4"/>
    <property type="match status" value="1"/>
</dbReference>
<gene>
    <name evidence="1" type="ORF">CVLEPA_LOCUS7938</name>
</gene>
<accession>A0ABP0FE53</accession>
<protein>
    <submittedName>
        <fullName evidence="1">Uncharacterized protein</fullName>
    </submittedName>
</protein>
<dbReference type="EMBL" id="CAWYQH010000046">
    <property type="protein sequence ID" value="CAK8677965.1"/>
    <property type="molecule type" value="Genomic_DNA"/>
</dbReference>
<proteinExistence type="predicted"/>
<dbReference type="Proteomes" id="UP001642483">
    <property type="component" value="Unassembled WGS sequence"/>
</dbReference>
<evidence type="ECO:0000313" key="1">
    <source>
        <dbReference type="EMBL" id="CAK8677965.1"/>
    </source>
</evidence>
<evidence type="ECO:0000313" key="2">
    <source>
        <dbReference type="Proteomes" id="UP001642483"/>
    </source>
</evidence>
<reference evidence="1 2" key="1">
    <citation type="submission" date="2024-02" db="EMBL/GenBank/DDBJ databases">
        <authorList>
            <person name="Daric V."/>
            <person name="Darras S."/>
        </authorList>
    </citation>
    <scope>NUCLEOTIDE SEQUENCE [LARGE SCALE GENOMIC DNA]</scope>
</reference>
<sequence length="213" mass="24969">MTCVKPILQIYTGSRQLISNENSAMYDSRQMRLFSRRSAGHMKKKSCVKFKQPTRIENLLQSRVYSAYARGRKDPSEDYEETVSNREWWRSFIKETPVPGHYEHRDFVNDGRKNPTPATYNFTGQGRRKEPGVTHKGEFLMPGLYQYNDFIQEIKRRPATYSFKSCDRSRIPSGFQESIIALSFNQVLRTERTPTRDIQPLHASDPLRYVVVF</sequence>
<dbReference type="PANTHER" id="PTHR35678:SF1">
    <property type="entry name" value="PROTEIN STPG4"/>
    <property type="match status" value="1"/>
</dbReference>